<dbReference type="InterPro" id="IPR050187">
    <property type="entry name" value="Lipid_Phosphate_FormReg"/>
</dbReference>
<dbReference type="GO" id="GO:0005524">
    <property type="term" value="F:ATP binding"/>
    <property type="evidence" value="ECO:0007669"/>
    <property type="project" value="UniProtKB-KW"/>
</dbReference>
<dbReference type="GO" id="GO:0005737">
    <property type="term" value="C:cytoplasm"/>
    <property type="evidence" value="ECO:0007669"/>
    <property type="project" value="TreeGrafter"/>
</dbReference>
<dbReference type="InterPro" id="IPR036065">
    <property type="entry name" value="BolA-like_sf"/>
</dbReference>
<evidence type="ECO:0000256" key="1">
    <source>
        <dbReference type="ARBA" id="ARBA00022679"/>
    </source>
</evidence>
<feature type="region of interest" description="Disordered" evidence="5">
    <location>
        <begin position="333"/>
        <end position="371"/>
    </location>
</feature>
<keyword evidence="1" id="KW-0808">Transferase</keyword>
<dbReference type="PANTHER" id="PTHR12358">
    <property type="entry name" value="SPHINGOSINE KINASE"/>
    <property type="match status" value="1"/>
</dbReference>
<dbReference type="Proteomes" id="UP000242875">
    <property type="component" value="Unassembled WGS sequence"/>
</dbReference>
<keyword evidence="8" id="KW-1185">Reference proteome</keyword>
<name>A0A261Y860_9FUNG</name>
<dbReference type="SUPFAM" id="SSF111331">
    <property type="entry name" value="NAD kinase/diacylglycerol kinase-like"/>
    <property type="match status" value="1"/>
</dbReference>
<organism evidence="7 8">
    <name type="scientific">Bifiguratus adelaidae</name>
    <dbReference type="NCBI Taxonomy" id="1938954"/>
    <lineage>
        <taxon>Eukaryota</taxon>
        <taxon>Fungi</taxon>
        <taxon>Fungi incertae sedis</taxon>
        <taxon>Mucoromycota</taxon>
        <taxon>Mucoromycotina</taxon>
        <taxon>Endogonomycetes</taxon>
        <taxon>Endogonales</taxon>
        <taxon>Endogonales incertae sedis</taxon>
        <taxon>Bifiguratus</taxon>
    </lineage>
</organism>
<dbReference type="SUPFAM" id="SSF82657">
    <property type="entry name" value="BolA-like"/>
    <property type="match status" value="1"/>
</dbReference>
<evidence type="ECO:0000313" key="8">
    <source>
        <dbReference type="Proteomes" id="UP000242875"/>
    </source>
</evidence>
<dbReference type="PROSITE" id="PS50146">
    <property type="entry name" value="DAGK"/>
    <property type="match status" value="1"/>
</dbReference>
<dbReference type="AlphaFoldDB" id="A0A261Y860"/>
<reference evidence="7 8" key="1">
    <citation type="journal article" date="2017" name="Mycologia">
        <title>Bifiguratus adelaidae, gen. et sp. nov., a new member of Mucoromycotina in endophytic and soil-dwelling habitats.</title>
        <authorList>
            <person name="Torres-Cruz T.J."/>
            <person name="Billingsley Tobias T.L."/>
            <person name="Almatruk M."/>
            <person name="Hesse C."/>
            <person name="Kuske C.R."/>
            <person name="Desiro A."/>
            <person name="Benucci G.M."/>
            <person name="Bonito G."/>
            <person name="Stajich J.E."/>
            <person name="Dunlap C."/>
            <person name="Arnold A.E."/>
            <person name="Porras-Alfaro A."/>
        </authorList>
    </citation>
    <scope>NUCLEOTIDE SEQUENCE [LARGE SCALE GENOMIC DNA]</scope>
    <source>
        <strain evidence="7 8">AZ0501</strain>
    </source>
</reference>
<dbReference type="PANTHER" id="PTHR12358:SF31">
    <property type="entry name" value="ACYLGLYCEROL KINASE, MITOCHONDRIAL"/>
    <property type="match status" value="1"/>
</dbReference>
<dbReference type="SMART" id="SM00046">
    <property type="entry name" value="DAGKc"/>
    <property type="match status" value="1"/>
</dbReference>
<dbReference type="GO" id="GO:0046512">
    <property type="term" value="P:sphingosine biosynthetic process"/>
    <property type="evidence" value="ECO:0007669"/>
    <property type="project" value="TreeGrafter"/>
</dbReference>
<accession>A0A261Y860</accession>
<dbReference type="InterPro" id="IPR001206">
    <property type="entry name" value="Diacylglycerol_kinase_cat_dom"/>
</dbReference>
<dbReference type="InterPro" id="IPR016064">
    <property type="entry name" value="NAD/diacylglycerol_kinase_sf"/>
</dbReference>
<feature type="compositionally biased region" description="Low complexity" evidence="5">
    <location>
        <begin position="350"/>
        <end position="366"/>
    </location>
</feature>
<dbReference type="InterPro" id="IPR017438">
    <property type="entry name" value="ATP-NAD_kinase_N"/>
</dbReference>
<gene>
    <name evidence="7" type="ORF">BZG36_00408</name>
</gene>
<dbReference type="Gene3D" id="3.40.50.10330">
    <property type="entry name" value="Probable inorganic polyphosphate/atp-NAD kinase, domain 1"/>
    <property type="match status" value="1"/>
</dbReference>
<dbReference type="EMBL" id="MVBO01000002">
    <property type="protein sequence ID" value="OZJ06779.1"/>
    <property type="molecule type" value="Genomic_DNA"/>
</dbReference>
<dbReference type="GO" id="GO:0016020">
    <property type="term" value="C:membrane"/>
    <property type="evidence" value="ECO:0007669"/>
    <property type="project" value="TreeGrafter"/>
</dbReference>
<keyword evidence="2" id="KW-0547">Nucleotide-binding</keyword>
<dbReference type="InterPro" id="IPR002634">
    <property type="entry name" value="BolA"/>
</dbReference>
<dbReference type="InterPro" id="IPR045540">
    <property type="entry name" value="YegS/DAGK_C"/>
</dbReference>
<dbReference type="Pfam" id="PF19279">
    <property type="entry name" value="YegS_C"/>
    <property type="match status" value="1"/>
</dbReference>
<dbReference type="Gene3D" id="3.30.300.90">
    <property type="entry name" value="BolA-like"/>
    <property type="match status" value="1"/>
</dbReference>
<dbReference type="Pfam" id="PF00781">
    <property type="entry name" value="DAGK_cat"/>
    <property type="match status" value="1"/>
</dbReference>
<keyword evidence="3" id="KW-0418">Kinase</keyword>
<proteinExistence type="predicted"/>
<feature type="region of interest" description="Disordered" evidence="5">
    <location>
        <begin position="422"/>
        <end position="441"/>
    </location>
</feature>
<evidence type="ECO:0000256" key="2">
    <source>
        <dbReference type="ARBA" id="ARBA00022741"/>
    </source>
</evidence>
<sequence>MLELNCISHGGDTVTLQFDGKKVTLVGAPAYDNPFSGPGCCCYAPPPKSALPPPSIASLNLLHSAYDESSHQLTLKAAIPKHSNGMLGVETFQLEVLERDKSLKWCQAVMKSAYRDSRPGKRFLVLINPFSGQGKAKDIWNQRVKAVFDAAEANCEVIYTTHANHAAEIALDFDLAQYNAVVTVSGDGIIHELINGILKRPDGREVAKRLPIGPVPGGTGNALVVSLLGHEAGADPVVAAVQVIKGRGMDMDICSITYAQDHYYSFLTQNYGITAYADLATEGLRWLGDTRTTLGVLKEIVANSSYGAKIQLDVVKDDKAVIKRGYNNACSLPRRRTISGGATSDKDMEGSSYGGPDDAGSGSGSADETHQGKNREFLQHADTQVLTARTEAENEPQSEQNGSVGTVTKTTVHGEIDNVNLAEEQVSSPSSPSGKPAVKSAFPESLPALSQPLPDDWLTIEGDIKMFFTSKVPWIARDLLSHPCALPDDGLLDVLILGTDVTRADSLSLLPKFETGAHLDDPKLKYYKIRAFRFEPRMKPGQANYVAIDGEHAAMEESLHPTFLEIVNESHLHAHHEAMRGNANPETHFKVTVVSEEFAGKTLMQRHRQLYALLDNEIKGGVHALSLKAKTPQEWTKE</sequence>
<protein>
    <recommendedName>
        <fullName evidence="6">DAGKc domain-containing protein</fullName>
    </recommendedName>
</protein>
<evidence type="ECO:0000256" key="3">
    <source>
        <dbReference type="ARBA" id="ARBA00022777"/>
    </source>
</evidence>
<evidence type="ECO:0000256" key="5">
    <source>
        <dbReference type="SAM" id="MobiDB-lite"/>
    </source>
</evidence>
<dbReference type="Pfam" id="PF01722">
    <property type="entry name" value="BolA"/>
    <property type="match status" value="1"/>
</dbReference>
<dbReference type="GO" id="GO:0001727">
    <property type="term" value="F:lipid kinase activity"/>
    <property type="evidence" value="ECO:0007669"/>
    <property type="project" value="TreeGrafter"/>
</dbReference>
<dbReference type="OrthoDB" id="3853857at2759"/>
<evidence type="ECO:0000256" key="4">
    <source>
        <dbReference type="ARBA" id="ARBA00022840"/>
    </source>
</evidence>
<evidence type="ECO:0000259" key="6">
    <source>
        <dbReference type="PROSITE" id="PS50146"/>
    </source>
</evidence>
<evidence type="ECO:0000313" key="7">
    <source>
        <dbReference type="EMBL" id="OZJ06779.1"/>
    </source>
</evidence>
<keyword evidence="4" id="KW-0067">ATP-binding</keyword>
<feature type="domain" description="DAGKc" evidence="6">
    <location>
        <begin position="118"/>
        <end position="260"/>
    </location>
</feature>
<comment type="caution">
    <text evidence="7">The sequence shown here is derived from an EMBL/GenBank/DDBJ whole genome shotgun (WGS) entry which is preliminary data.</text>
</comment>
<dbReference type="Gene3D" id="2.60.200.40">
    <property type="match status" value="1"/>
</dbReference>